<name>A0A7V8J3I6_PSEPU</name>
<comment type="caution">
    <text evidence="1">The sequence shown here is derived from an EMBL/GenBank/DDBJ whole genome shotgun (WGS) entry which is preliminary data.</text>
</comment>
<protein>
    <submittedName>
        <fullName evidence="1">Uncharacterized protein</fullName>
    </submittedName>
</protein>
<dbReference type="Proteomes" id="UP000442695">
    <property type="component" value="Unassembled WGS sequence"/>
</dbReference>
<evidence type="ECO:0000313" key="1">
    <source>
        <dbReference type="EMBL" id="KAF0253460.1"/>
    </source>
</evidence>
<dbReference type="RefSeq" id="WP_156859313.1">
    <property type="nucleotide sequence ID" value="NZ_WOWR01000025.1"/>
</dbReference>
<evidence type="ECO:0000313" key="2">
    <source>
        <dbReference type="Proteomes" id="UP000442695"/>
    </source>
</evidence>
<sequence>MGAEPFVMRDQDRALEWVRVFAESCGVQSEYAASVLASLCGFGSWDVMMYAIESMPPSTCDESLPIEQAHERRAQYVNIMTHIHSIKPVIAVAVARQLSPSTSSTLRKFNATEIMAEYEECGGGFDPQCHDANRLFGAPLSTEAVEMLMPLAAELTELEQSRKVRPGFQGGSKLGAATDNFGKRIALLLSGFTPELEDTEDWGLVACATGDGWSMVKGFSFDDYDIEDLEPHMLAPLRRF</sequence>
<reference evidence="1 2" key="1">
    <citation type="submission" date="2019-12" db="EMBL/GenBank/DDBJ databases">
        <authorList>
            <person name="Woiski C."/>
        </authorList>
    </citation>
    <scope>NUCLEOTIDE SEQUENCE [LARGE SCALE GENOMIC DNA]</scope>
    <source>
        <strain evidence="1 2">BOE100</strain>
    </source>
</reference>
<dbReference type="EMBL" id="WOWR01000025">
    <property type="protein sequence ID" value="KAF0253460.1"/>
    <property type="molecule type" value="Genomic_DNA"/>
</dbReference>
<organism evidence="1 2">
    <name type="scientific">Pseudomonas putida</name>
    <name type="common">Arthrobacter siderocapsulatus</name>
    <dbReference type="NCBI Taxonomy" id="303"/>
    <lineage>
        <taxon>Bacteria</taxon>
        <taxon>Pseudomonadati</taxon>
        <taxon>Pseudomonadota</taxon>
        <taxon>Gammaproteobacteria</taxon>
        <taxon>Pseudomonadales</taxon>
        <taxon>Pseudomonadaceae</taxon>
        <taxon>Pseudomonas</taxon>
    </lineage>
</organism>
<dbReference type="AlphaFoldDB" id="A0A7V8J3I6"/>
<proteinExistence type="predicted"/>
<accession>A0A7V8J3I6</accession>
<gene>
    <name evidence="1" type="ORF">GN299_18245</name>
</gene>